<organism evidence="4 5">
    <name type="scientific">Halocaridina rubra</name>
    <name type="common">Hawaiian red shrimp</name>
    <dbReference type="NCBI Taxonomy" id="373956"/>
    <lineage>
        <taxon>Eukaryota</taxon>
        <taxon>Metazoa</taxon>
        <taxon>Ecdysozoa</taxon>
        <taxon>Arthropoda</taxon>
        <taxon>Crustacea</taxon>
        <taxon>Multicrustacea</taxon>
        <taxon>Malacostraca</taxon>
        <taxon>Eumalacostraca</taxon>
        <taxon>Eucarida</taxon>
        <taxon>Decapoda</taxon>
        <taxon>Pleocyemata</taxon>
        <taxon>Caridea</taxon>
        <taxon>Atyoidea</taxon>
        <taxon>Atyidae</taxon>
        <taxon>Halocaridina</taxon>
    </lineage>
</organism>
<dbReference type="SUPFAM" id="SSF53167">
    <property type="entry name" value="Purine and uridine phosphorylases"/>
    <property type="match status" value="1"/>
</dbReference>
<dbReference type="EMBL" id="JAXCGZ010020758">
    <property type="protein sequence ID" value="KAK7065558.1"/>
    <property type="molecule type" value="Genomic_DNA"/>
</dbReference>
<feature type="binding site" evidence="2">
    <location>
        <position position="47"/>
    </location>
    <ligand>
        <name>phosphate</name>
        <dbReference type="ChEBI" id="CHEBI:43474"/>
    </ligand>
</feature>
<dbReference type="Proteomes" id="UP001381693">
    <property type="component" value="Unassembled WGS sequence"/>
</dbReference>
<dbReference type="PANTHER" id="PTHR43691:SF11">
    <property type="entry name" value="FI09636P-RELATED"/>
    <property type="match status" value="1"/>
</dbReference>
<evidence type="ECO:0000256" key="1">
    <source>
        <dbReference type="ARBA" id="ARBA00010456"/>
    </source>
</evidence>
<dbReference type="InterPro" id="IPR035994">
    <property type="entry name" value="Nucleoside_phosphorylase_sf"/>
</dbReference>
<comment type="caution">
    <text evidence="4">The sequence shown here is derived from an EMBL/GenBank/DDBJ whole genome shotgun (WGS) entry which is preliminary data.</text>
</comment>
<feature type="domain" description="Nucleoside phosphorylase" evidence="3">
    <location>
        <begin position="6"/>
        <end position="257"/>
    </location>
</feature>
<name>A0AAN8ZVR3_HALRR</name>
<dbReference type="GO" id="GO:0009166">
    <property type="term" value="P:nucleotide catabolic process"/>
    <property type="evidence" value="ECO:0007669"/>
    <property type="project" value="InterPro"/>
</dbReference>
<dbReference type="AlphaFoldDB" id="A0AAN8ZVR3"/>
<reference evidence="4 5" key="1">
    <citation type="submission" date="2023-11" db="EMBL/GenBank/DDBJ databases">
        <title>Halocaridina rubra genome assembly.</title>
        <authorList>
            <person name="Smith C."/>
        </authorList>
    </citation>
    <scope>NUCLEOTIDE SEQUENCE [LARGE SCALE GENOMIC DNA]</scope>
    <source>
        <strain evidence="4">EP-1</strain>
        <tissue evidence="4">Whole</tissue>
    </source>
</reference>
<evidence type="ECO:0000256" key="2">
    <source>
        <dbReference type="PIRSR" id="PIRSR610059-50"/>
    </source>
</evidence>
<dbReference type="GO" id="GO:0004850">
    <property type="term" value="F:uridine phosphorylase activity"/>
    <property type="evidence" value="ECO:0007669"/>
    <property type="project" value="UniProtKB-EC"/>
</dbReference>
<dbReference type="InterPro" id="IPR010059">
    <property type="entry name" value="Uridine_phosphorylase_euk"/>
</dbReference>
<dbReference type="GO" id="GO:0006218">
    <property type="term" value="P:uridine catabolic process"/>
    <property type="evidence" value="ECO:0007669"/>
    <property type="project" value="TreeGrafter"/>
</dbReference>
<dbReference type="Gene3D" id="3.40.50.1580">
    <property type="entry name" value="Nucleoside phosphorylase domain"/>
    <property type="match status" value="1"/>
</dbReference>
<sequence>MFSDVKYVCMGGTPKRMEKFAYYIMNEIGCKLPAGTTLLDISYQSYRYSMYKVGPVLCLSHGMGIPSVGILLHEIIKLMYHAKCKDPIFFRLGTCGGIGIEGGNLVVSESAVDGLLQPFLELPVLGKLQRKPAILDKKLAYDLKKIQQLDDPFTITVGKTMCTYDFYEGQGRLDGAFCNFTETDKLAFLRKIHEENVVNMEMESLCFAALCHQAGIRGAVICVTLLNRLDGDQVTASKETLNEWQEYPQQLVARYIKKNMTHR</sequence>
<dbReference type="GO" id="GO:0005829">
    <property type="term" value="C:cytosol"/>
    <property type="evidence" value="ECO:0007669"/>
    <property type="project" value="TreeGrafter"/>
</dbReference>
<dbReference type="CDD" id="cd17763">
    <property type="entry name" value="UP_hUPP-like"/>
    <property type="match status" value="1"/>
</dbReference>
<accession>A0AAN8ZVR3</accession>
<evidence type="ECO:0000313" key="4">
    <source>
        <dbReference type="EMBL" id="KAK7065558.1"/>
    </source>
</evidence>
<dbReference type="InterPro" id="IPR000845">
    <property type="entry name" value="Nucleoside_phosphorylase_d"/>
</dbReference>
<protein>
    <submittedName>
        <fullName evidence="4">Uridine phosphorylase 1</fullName>
        <ecNumber evidence="4">2.4.2.3</ecNumber>
    </submittedName>
</protein>
<dbReference type="Pfam" id="PF01048">
    <property type="entry name" value="PNP_UDP_1"/>
    <property type="match status" value="1"/>
</dbReference>
<gene>
    <name evidence="4" type="primary">UPP1_1</name>
    <name evidence="4" type="ORF">SK128_005705</name>
</gene>
<dbReference type="NCBIfam" id="TIGR01719">
    <property type="entry name" value="euk_UDPppase"/>
    <property type="match status" value="1"/>
</dbReference>
<keyword evidence="5" id="KW-1185">Reference proteome</keyword>
<dbReference type="PANTHER" id="PTHR43691">
    <property type="entry name" value="URIDINE PHOSPHORYLASE"/>
    <property type="match status" value="1"/>
</dbReference>
<evidence type="ECO:0000259" key="3">
    <source>
        <dbReference type="Pfam" id="PF01048"/>
    </source>
</evidence>
<comment type="similarity">
    <text evidence="1">Belongs to the PNP/UDP phosphorylase family.</text>
</comment>
<evidence type="ECO:0000313" key="5">
    <source>
        <dbReference type="Proteomes" id="UP001381693"/>
    </source>
</evidence>
<dbReference type="EC" id="2.4.2.3" evidence="4"/>
<proteinExistence type="inferred from homology"/>
<feature type="binding site" evidence="2">
    <location>
        <begin position="91"/>
        <end position="94"/>
    </location>
    <ligand>
        <name>phosphate</name>
        <dbReference type="ChEBI" id="CHEBI:43474"/>
    </ligand>
</feature>
<feature type="binding site" evidence="2">
    <location>
        <position position="170"/>
    </location>
    <ligand>
        <name>substrate</name>
    </ligand>
</feature>
<keyword evidence="4" id="KW-0808">Transferase</keyword>
<keyword evidence="4" id="KW-0328">Glycosyltransferase</keyword>
<feature type="binding site" evidence="2">
    <location>
        <position position="172"/>
    </location>
    <ligand>
        <name>substrate</name>
    </ligand>
</feature>